<dbReference type="Pfam" id="PF02086">
    <property type="entry name" value="MethyltransfD12"/>
    <property type="match status" value="1"/>
</dbReference>
<dbReference type="SUPFAM" id="SSF53335">
    <property type="entry name" value="S-adenosyl-L-methionine-dependent methyltransferases"/>
    <property type="match status" value="1"/>
</dbReference>
<keyword evidence="4" id="KW-0808">Transferase</keyword>
<dbReference type="InterPro" id="IPR012310">
    <property type="entry name" value="DNA_ligase_ATP-dep_cent"/>
</dbReference>
<dbReference type="SUPFAM" id="SSF56091">
    <property type="entry name" value="DNA ligase/mRNA capping enzyme, catalytic domain"/>
    <property type="match status" value="1"/>
</dbReference>
<comment type="catalytic activity">
    <reaction evidence="6">
        <text>a 2'-deoxyadenosine in DNA + S-adenosyl-L-methionine = an N(6)-methyl-2'-deoxyadenosine in DNA + S-adenosyl-L-homocysteine + H(+)</text>
        <dbReference type="Rhea" id="RHEA:15197"/>
        <dbReference type="Rhea" id="RHEA-COMP:12418"/>
        <dbReference type="Rhea" id="RHEA-COMP:12419"/>
        <dbReference type="ChEBI" id="CHEBI:15378"/>
        <dbReference type="ChEBI" id="CHEBI:57856"/>
        <dbReference type="ChEBI" id="CHEBI:59789"/>
        <dbReference type="ChEBI" id="CHEBI:90615"/>
        <dbReference type="ChEBI" id="CHEBI:90616"/>
        <dbReference type="EC" id="2.1.1.72"/>
    </reaction>
</comment>
<dbReference type="GO" id="GO:0003910">
    <property type="term" value="F:DNA ligase (ATP) activity"/>
    <property type="evidence" value="ECO:0007669"/>
    <property type="project" value="InterPro"/>
</dbReference>
<protein>
    <recommendedName>
        <fullName evidence="2">site-specific DNA-methyltransferase (adenine-specific)</fullName>
        <ecNumber evidence="2">2.1.1.72</ecNumber>
    </recommendedName>
</protein>
<proteinExistence type="inferred from homology"/>
<dbReference type="PROSITE" id="PS50160">
    <property type="entry name" value="DNA_LIGASE_A3"/>
    <property type="match status" value="1"/>
</dbReference>
<dbReference type="EMBL" id="MT141557">
    <property type="protein sequence ID" value="QJA66550.1"/>
    <property type="molecule type" value="Genomic_DNA"/>
</dbReference>
<dbReference type="GO" id="GO:0006310">
    <property type="term" value="P:DNA recombination"/>
    <property type="evidence" value="ECO:0007669"/>
    <property type="project" value="InterPro"/>
</dbReference>
<keyword evidence="3" id="KW-0489">Methyltransferase</keyword>
<dbReference type="Gene3D" id="1.10.1020.10">
    <property type="entry name" value="Adenine-specific Methyltransferase, Domain 2"/>
    <property type="match status" value="1"/>
</dbReference>
<dbReference type="GO" id="GO:0043565">
    <property type="term" value="F:sequence-specific DNA binding"/>
    <property type="evidence" value="ECO:0007669"/>
    <property type="project" value="TreeGrafter"/>
</dbReference>
<keyword evidence="5" id="KW-0949">S-adenosyl-L-methionine</keyword>
<dbReference type="GO" id="GO:0009307">
    <property type="term" value="P:DNA restriction-modification system"/>
    <property type="evidence" value="ECO:0007669"/>
    <property type="project" value="InterPro"/>
</dbReference>
<dbReference type="GO" id="GO:0032259">
    <property type="term" value="P:methylation"/>
    <property type="evidence" value="ECO:0007669"/>
    <property type="project" value="UniProtKB-KW"/>
</dbReference>
<evidence type="ECO:0000256" key="1">
    <source>
        <dbReference type="ARBA" id="ARBA00006594"/>
    </source>
</evidence>
<dbReference type="Pfam" id="PF01068">
    <property type="entry name" value="DNA_ligase_A_M"/>
    <property type="match status" value="1"/>
</dbReference>
<accession>A0A6M3J9L9</accession>
<name>A0A6M3J9L9_9ZZZZ</name>
<sequence length="1069" mass="124142">MKQLPPEGTDFAKLETEMLREYFRTVFSWWTQLKGGSPPGAEPIEVSEESIMKMTVAIMNELIKRNIRFHPNLYNPHAQELFRAALDKLKVAGQTQIREIRNGVYLPEPYPALIHKGYKSLIVRPFDWKKHVDEEVYLMGDSVYGILKLTNFSKVTKAGLLKLSKYHLIPEEDIDKRFGKHQNEFWIYEFDYTPFKIAKAWSKPEFPESFYYDVIIEKMRKPLSHPLGKTRQLKLFLANLPEHKVYIEPFAGAATLFFSKKPVPREILNDINPVYAQFFKFLKEASDQEFNALRKKDFVPSKEKFESLKTLKTDNKIERAYATLYLNAHSYGGTMKNFTERKNPRKLNFFLGRLEEYRERLENTIIVSRDFEDVVVHYDAKDAFIYLDPPYMDEDIKGDPSKFKQRLYKVCEGIKGNFLLSFADDELIRRLFSKRFHVKSFPVKRQLSQVISNKRELLISNFPIRIPRTLISKSLNIEEIDAEYVKDLSDEELKNTDEYLHDYAKEHGVKEPVLNAHVFVWHEMDKRGIEHAINDELTRVSRFWIQEYPPLPAKKSISLSDVQASFDERIILPSTVKGIYNVGGLVNRGSITNEDVDIRIAGPYNADAERVILEACSDNEIRVKINFIWDEEGGIGNEMVLYKPVDAAGNFMKDESLRLFSPTQPMKPASEYDSLQELYEKWASKRIDKGIIVQEKKDGMSMQIHATREKVAIYTEDSLRDRSPAFSKSVAELKEKLKARSVILVAEMVEYKGEDQIPREDLIKWIAAKPSSLDDENVVFHIHDRLFEDGKDITDTGYLERVDGLKDLFVGKPKHWQVLEAPVATNLGELTRLFNRQRSAQNSEGAMFKTTDSVYRTGQARTQRQGDWTKIKNLKSIDTIVLDRDPVEGSPGVFTYSCYVGPVPTSDKDKYRENRLQDFQGKTYLRIGTSYNVKANLKVGDILEIRCIRVEWQREGEKEWVTWMFPRVGIPRPEKNTPATIKETKNLAELGTRPQKMILKISLPNCPYSSENFCPLSHKIKVIEKSEEQRVQIEKLKYPIALCKLANHYICKFVKPYYYGYEEIADENL</sequence>
<evidence type="ECO:0000256" key="2">
    <source>
        <dbReference type="ARBA" id="ARBA00011900"/>
    </source>
</evidence>
<dbReference type="GO" id="GO:0009007">
    <property type="term" value="F:site-specific DNA-methyltransferase (adenine-specific) activity"/>
    <property type="evidence" value="ECO:0007669"/>
    <property type="project" value="UniProtKB-EC"/>
</dbReference>
<evidence type="ECO:0000313" key="8">
    <source>
        <dbReference type="EMBL" id="QJA66550.1"/>
    </source>
</evidence>
<evidence type="ECO:0000256" key="3">
    <source>
        <dbReference type="ARBA" id="ARBA00022603"/>
    </source>
</evidence>
<gene>
    <name evidence="9" type="ORF">MM415A00476_0004</name>
    <name evidence="8" type="ORF">MM415B00342_0012</name>
</gene>
<dbReference type="GO" id="GO:0005524">
    <property type="term" value="F:ATP binding"/>
    <property type="evidence" value="ECO:0007669"/>
    <property type="project" value="InterPro"/>
</dbReference>
<evidence type="ECO:0000256" key="6">
    <source>
        <dbReference type="ARBA" id="ARBA00047942"/>
    </source>
</evidence>
<dbReference type="InterPro" id="IPR012327">
    <property type="entry name" value="MeTrfase_D12"/>
</dbReference>
<evidence type="ECO:0000259" key="7">
    <source>
        <dbReference type="PROSITE" id="PS50160"/>
    </source>
</evidence>
<comment type="similarity">
    <text evidence="1">Belongs to the N(4)/N(6)-methyltransferase family.</text>
</comment>
<dbReference type="InterPro" id="IPR023095">
    <property type="entry name" value="Ade_MeTrfase_dom_2"/>
</dbReference>
<evidence type="ECO:0000313" key="9">
    <source>
        <dbReference type="EMBL" id="QJA81872.1"/>
    </source>
</evidence>
<dbReference type="EMBL" id="MT142473">
    <property type="protein sequence ID" value="QJA81872.1"/>
    <property type="molecule type" value="Genomic_DNA"/>
</dbReference>
<dbReference type="AlphaFoldDB" id="A0A6M3J9L9"/>
<dbReference type="GO" id="GO:0006298">
    <property type="term" value="P:mismatch repair"/>
    <property type="evidence" value="ECO:0007669"/>
    <property type="project" value="TreeGrafter"/>
</dbReference>
<organism evidence="8">
    <name type="scientific">viral metagenome</name>
    <dbReference type="NCBI Taxonomy" id="1070528"/>
    <lineage>
        <taxon>unclassified sequences</taxon>
        <taxon>metagenomes</taxon>
        <taxon>organismal metagenomes</taxon>
    </lineage>
</organism>
<evidence type="ECO:0000256" key="4">
    <source>
        <dbReference type="ARBA" id="ARBA00022679"/>
    </source>
</evidence>
<dbReference type="Gene3D" id="3.30.470.30">
    <property type="entry name" value="DNA ligase/mRNA capping enzyme"/>
    <property type="match status" value="1"/>
</dbReference>
<dbReference type="GO" id="GO:1904047">
    <property type="term" value="F:S-adenosyl-L-methionine binding"/>
    <property type="evidence" value="ECO:0007669"/>
    <property type="project" value="TreeGrafter"/>
</dbReference>
<dbReference type="PANTHER" id="PTHR30481">
    <property type="entry name" value="DNA ADENINE METHYLASE"/>
    <property type="match status" value="1"/>
</dbReference>
<dbReference type="Gene3D" id="3.40.50.150">
    <property type="entry name" value="Vaccinia Virus protein VP39"/>
    <property type="match status" value="1"/>
</dbReference>
<keyword evidence="8" id="KW-0436">Ligase</keyword>
<dbReference type="EC" id="2.1.1.72" evidence="2"/>
<feature type="domain" description="ATP-dependent DNA ligase family profile" evidence="7">
    <location>
        <begin position="771"/>
        <end position="883"/>
    </location>
</feature>
<reference evidence="8" key="1">
    <citation type="submission" date="2020-03" db="EMBL/GenBank/DDBJ databases">
        <title>The deep terrestrial virosphere.</title>
        <authorList>
            <person name="Holmfeldt K."/>
            <person name="Nilsson E."/>
            <person name="Simone D."/>
            <person name="Lopez-Fernandez M."/>
            <person name="Wu X."/>
            <person name="de Brujin I."/>
            <person name="Lundin D."/>
            <person name="Andersson A."/>
            <person name="Bertilsson S."/>
            <person name="Dopson M."/>
        </authorList>
    </citation>
    <scope>NUCLEOTIDE SEQUENCE</scope>
    <source>
        <strain evidence="9">MM415A00476</strain>
        <strain evidence="8">MM415B00342</strain>
    </source>
</reference>
<evidence type="ECO:0000256" key="5">
    <source>
        <dbReference type="ARBA" id="ARBA00022691"/>
    </source>
</evidence>
<dbReference type="InterPro" id="IPR029063">
    <property type="entry name" value="SAM-dependent_MTases_sf"/>
</dbReference>